<protein>
    <recommendedName>
        <fullName evidence="5">DUF3040 domain-containing protein</fullName>
    </recommendedName>
</protein>
<proteinExistence type="predicted"/>
<feature type="compositionally biased region" description="Polar residues" evidence="1">
    <location>
        <begin position="164"/>
        <end position="173"/>
    </location>
</feature>
<accession>A0ABM8H3Z3</accession>
<gene>
    <name evidence="3" type="ORF">GCM10025870_25520</name>
</gene>
<keyword evidence="4" id="KW-1185">Reference proteome</keyword>
<evidence type="ECO:0000256" key="1">
    <source>
        <dbReference type="SAM" id="MobiDB-lite"/>
    </source>
</evidence>
<name>A0ABM8H3Z3_9MICO</name>
<keyword evidence="2" id="KW-0812">Transmembrane</keyword>
<feature type="transmembrane region" description="Helical" evidence="2">
    <location>
        <begin position="97"/>
        <end position="118"/>
    </location>
</feature>
<dbReference type="Proteomes" id="UP001321477">
    <property type="component" value="Chromosome"/>
</dbReference>
<feature type="transmembrane region" description="Helical" evidence="2">
    <location>
        <begin position="56"/>
        <end position="85"/>
    </location>
</feature>
<feature type="compositionally biased region" description="Low complexity" evidence="1">
    <location>
        <begin position="131"/>
        <end position="152"/>
    </location>
</feature>
<reference evidence="4" key="1">
    <citation type="journal article" date="2019" name="Int. J. Syst. Evol. Microbiol.">
        <title>The Global Catalogue of Microorganisms (GCM) 10K type strain sequencing project: providing services to taxonomists for standard genome sequencing and annotation.</title>
        <authorList>
            <consortium name="The Broad Institute Genomics Platform"/>
            <consortium name="The Broad Institute Genome Sequencing Center for Infectious Disease"/>
            <person name="Wu L."/>
            <person name="Ma J."/>
        </authorList>
    </citation>
    <scope>NUCLEOTIDE SEQUENCE [LARGE SCALE GENOMIC DNA]</scope>
    <source>
        <strain evidence="4">NBRC 109019</strain>
    </source>
</reference>
<evidence type="ECO:0000256" key="2">
    <source>
        <dbReference type="SAM" id="Phobius"/>
    </source>
</evidence>
<evidence type="ECO:0000313" key="4">
    <source>
        <dbReference type="Proteomes" id="UP001321477"/>
    </source>
</evidence>
<feature type="region of interest" description="Disordered" evidence="1">
    <location>
        <begin position="131"/>
        <end position="173"/>
    </location>
</feature>
<organism evidence="3 4">
    <name type="scientific">Agromyces marinus</name>
    <dbReference type="NCBI Taxonomy" id="1389020"/>
    <lineage>
        <taxon>Bacteria</taxon>
        <taxon>Bacillati</taxon>
        <taxon>Actinomycetota</taxon>
        <taxon>Actinomycetes</taxon>
        <taxon>Micrococcales</taxon>
        <taxon>Microbacteriaceae</taxon>
        <taxon>Agromyces</taxon>
    </lineage>
</organism>
<keyword evidence="2" id="KW-1133">Transmembrane helix</keyword>
<keyword evidence="2" id="KW-0472">Membrane</keyword>
<dbReference type="EMBL" id="AP027734">
    <property type="protein sequence ID" value="BDZ55479.1"/>
    <property type="molecule type" value="Genomic_DNA"/>
</dbReference>
<dbReference type="RefSeq" id="WP_286329050.1">
    <property type="nucleotide sequence ID" value="NZ_AP027734.1"/>
</dbReference>
<evidence type="ECO:0000313" key="3">
    <source>
        <dbReference type="EMBL" id="BDZ55479.1"/>
    </source>
</evidence>
<sequence>MTRVPSAADWVRTLPRGARVDWDELEAHVLREHPAALRELGPAAAGVRTAGRGIRFALGAGIVAATLIAVPLLAAPLVGLAVLVGDPWGIRDVDGRFAIPFAGASLVIAGVVASVLLVRAARGARTRAGSARSRPCSACSSRSAPRSWAPGRTFPAGRRGPCSRWSSPGSALR</sequence>
<evidence type="ECO:0008006" key="5">
    <source>
        <dbReference type="Google" id="ProtNLM"/>
    </source>
</evidence>